<dbReference type="Proteomes" id="UP000036802">
    <property type="component" value="Unassembled WGS sequence"/>
</dbReference>
<reference evidence="2 3" key="1">
    <citation type="journal article" date="2015" name="Int J Genomics">
        <title>Comparative Genomics Revealed Genetic Diversity and Species/Strain-Level Differences in Carbohydrate Metabolism of Three Probiotic Bifidobacterial Species.</title>
        <authorList>
            <person name="Odamaki T."/>
            <person name="Horigome A."/>
            <person name="Sugahara H."/>
            <person name="Hashikura N."/>
            <person name="Minami J."/>
            <person name="Xiao J.Z."/>
            <person name="Abe F."/>
        </authorList>
    </citation>
    <scope>NUCLEOTIDE SEQUENCE [LARGE SCALE GENOMIC DNA]</scope>
    <source>
        <strain evidence="2 3">MCC 1114</strain>
    </source>
</reference>
<dbReference type="Pfam" id="PF01381">
    <property type="entry name" value="HTH_3"/>
    <property type="match status" value="1"/>
</dbReference>
<dbReference type="SUPFAM" id="SSF47413">
    <property type="entry name" value="lambda repressor-like DNA-binding domains"/>
    <property type="match status" value="1"/>
</dbReference>
<proteinExistence type="predicted"/>
<dbReference type="EMBL" id="AVQC01000027">
    <property type="protein sequence ID" value="KOA62597.1"/>
    <property type="molecule type" value="Genomic_DNA"/>
</dbReference>
<gene>
    <name evidence="2" type="ORF">BBM1114_10800</name>
</gene>
<dbReference type="CDD" id="cd00093">
    <property type="entry name" value="HTH_XRE"/>
    <property type="match status" value="1"/>
</dbReference>
<protein>
    <recommendedName>
        <fullName evidence="1">HTH cro/C1-type domain-containing protein</fullName>
    </recommendedName>
</protein>
<sequence length="124" mass="13926">MSNIQDERSHRFSQLVGLELKASFARHETSQAEVAVKLGHSKSGYSRWLNAKPSMPMEALLNTCELIGVDPRDIIDAAYRRLIAEMGEYNLSSDSDDANARDYYAMAAKHGDIEAEQEAYEEMP</sequence>
<dbReference type="GO" id="GO:0003677">
    <property type="term" value="F:DNA binding"/>
    <property type="evidence" value="ECO:0007669"/>
    <property type="project" value="InterPro"/>
</dbReference>
<dbReference type="RefSeq" id="WP_052790879.1">
    <property type="nucleotide sequence ID" value="NZ_AVQC01000027.1"/>
</dbReference>
<comment type="caution">
    <text evidence="2">The sequence shown here is derived from an EMBL/GenBank/DDBJ whole genome shotgun (WGS) entry which is preliminary data.</text>
</comment>
<dbReference type="PROSITE" id="PS50943">
    <property type="entry name" value="HTH_CROC1"/>
    <property type="match status" value="1"/>
</dbReference>
<evidence type="ECO:0000259" key="1">
    <source>
        <dbReference type="PROSITE" id="PS50943"/>
    </source>
</evidence>
<feature type="domain" description="HTH cro/C1-type" evidence="1">
    <location>
        <begin position="30"/>
        <end position="74"/>
    </location>
</feature>
<dbReference type="InterPro" id="IPR001387">
    <property type="entry name" value="Cro/C1-type_HTH"/>
</dbReference>
<dbReference type="PATRIC" id="fig|1365964.3.peg.2186"/>
<evidence type="ECO:0000313" key="2">
    <source>
        <dbReference type="EMBL" id="KOA62597.1"/>
    </source>
</evidence>
<dbReference type="AlphaFoldDB" id="A0A0L7CS94"/>
<dbReference type="Gene3D" id="1.10.260.40">
    <property type="entry name" value="lambda repressor-like DNA-binding domains"/>
    <property type="match status" value="1"/>
</dbReference>
<name>A0A0L7CS94_BIFBR</name>
<dbReference type="InterPro" id="IPR010982">
    <property type="entry name" value="Lambda_DNA-bd_dom_sf"/>
</dbReference>
<evidence type="ECO:0000313" key="3">
    <source>
        <dbReference type="Proteomes" id="UP000036802"/>
    </source>
</evidence>
<organism evidence="2 3">
    <name type="scientific">Bifidobacterium breve MCC 1114</name>
    <dbReference type="NCBI Taxonomy" id="1365964"/>
    <lineage>
        <taxon>Bacteria</taxon>
        <taxon>Bacillati</taxon>
        <taxon>Actinomycetota</taxon>
        <taxon>Actinomycetes</taxon>
        <taxon>Bifidobacteriales</taxon>
        <taxon>Bifidobacteriaceae</taxon>
        <taxon>Bifidobacterium</taxon>
    </lineage>
</organism>
<accession>A0A0L7CS94</accession>